<dbReference type="GeneID" id="39874691"/>
<evidence type="ECO:0000313" key="1">
    <source>
        <dbReference type="EMBL" id="GBE60921.1"/>
    </source>
</evidence>
<sequence length="189" mass="21761">MIRLTAILNTSKQHGWRFEKLRPIFKKWVRINHPPQVRSPLVKLDPESNKLLYVCNGRISPRYCAKLEKTAKHFIKKGDVVETPVLAMVKGGSHVLLETLSMDDVEQFEKLVPEIRKAFEGGCRDCVLHVLCTFAGDQLSPYSNCWSTVPTATRASDRQDSVKRILNRHRETPRTMCIIAHSNDMWTYK</sequence>
<protein>
    <submittedName>
        <fullName evidence="1">Chromosome complete related</fullName>
    </submittedName>
</protein>
<reference evidence="1 2" key="1">
    <citation type="journal article" date="2017" name="BMC Genomics">
        <title>Whole-genome assembly of Babesia ovata and comparative genomics between closely related pathogens.</title>
        <authorList>
            <person name="Yamagishi J."/>
            <person name="Asada M."/>
            <person name="Hakimi H."/>
            <person name="Tanaka T.Q."/>
            <person name="Sugimoto C."/>
            <person name="Kawazu S."/>
        </authorList>
    </citation>
    <scope>NUCLEOTIDE SEQUENCE [LARGE SCALE GENOMIC DNA]</scope>
    <source>
        <strain evidence="1 2">Miyake</strain>
    </source>
</reference>
<proteinExistence type="predicted"/>
<gene>
    <name evidence="1" type="ORF">BOVATA_024140</name>
</gene>
<comment type="caution">
    <text evidence="1">The sequence shown here is derived from an EMBL/GenBank/DDBJ whole genome shotgun (WGS) entry which is preliminary data.</text>
</comment>
<dbReference type="VEuPathDB" id="PiroplasmaDB:BOVATA_024140"/>
<dbReference type="OrthoDB" id="364773at2759"/>
<evidence type="ECO:0000313" key="2">
    <source>
        <dbReference type="Proteomes" id="UP000236319"/>
    </source>
</evidence>
<keyword evidence="2" id="KW-1185">Reference proteome</keyword>
<name>A0A2H6KD55_9APIC</name>
<dbReference type="EMBL" id="BDSA01000002">
    <property type="protein sequence ID" value="GBE60921.1"/>
    <property type="molecule type" value="Genomic_DNA"/>
</dbReference>
<accession>A0A2H6KD55</accession>
<dbReference type="Proteomes" id="UP000236319">
    <property type="component" value="Unassembled WGS sequence"/>
</dbReference>
<dbReference type="RefSeq" id="XP_028867164.1">
    <property type="nucleotide sequence ID" value="XM_029011331.1"/>
</dbReference>
<dbReference type="AlphaFoldDB" id="A0A2H6KD55"/>
<organism evidence="1 2">
    <name type="scientific">Babesia ovata</name>
    <dbReference type="NCBI Taxonomy" id="189622"/>
    <lineage>
        <taxon>Eukaryota</taxon>
        <taxon>Sar</taxon>
        <taxon>Alveolata</taxon>
        <taxon>Apicomplexa</taxon>
        <taxon>Aconoidasida</taxon>
        <taxon>Piroplasmida</taxon>
        <taxon>Babesiidae</taxon>
        <taxon>Babesia</taxon>
    </lineage>
</organism>